<name>A0ABP8QAE2_9BACT</name>
<reference evidence="2" key="1">
    <citation type="journal article" date="2019" name="Int. J. Syst. Evol. Microbiol.">
        <title>The Global Catalogue of Microorganisms (GCM) 10K type strain sequencing project: providing services to taxonomists for standard genome sequencing and annotation.</title>
        <authorList>
            <consortium name="The Broad Institute Genomics Platform"/>
            <consortium name="The Broad Institute Genome Sequencing Center for Infectious Disease"/>
            <person name="Wu L."/>
            <person name="Ma J."/>
        </authorList>
    </citation>
    <scope>NUCLEOTIDE SEQUENCE [LARGE SCALE GENOMIC DNA]</scope>
    <source>
        <strain evidence="2">JCM 17841</strain>
    </source>
</reference>
<evidence type="ECO:0000313" key="1">
    <source>
        <dbReference type="EMBL" id="GAA4500082.1"/>
    </source>
</evidence>
<accession>A0ABP8QAE2</accession>
<sequence length="96" mass="11005">MAIDEKRKVAYRKILYNFLIGIKAPEIPNDTSAIATGRYAALVAYALHNFALSLANDFVNFDEEAFWRGIASWDAHYPEVGFSNIRKMFEWDLAED</sequence>
<keyword evidence="2" id="KW-1185">Reference proteome</keyword>
<gene>
    <name evidence="1" type="ORF">GCM10023172_19770</name>
</gene>
<dbReference type="EMBL" id="BAABGQ010000006">
    <property type="protein sequence ID" value="GAA4500082.1"/>
    <property type="molecule type" value="Genomic_DNA"/>
</dbReference>
<protein>
    <submittedName>
        <fullName evidence="1">Uncharacterized protein</fullName>
    </submittedName>
</protein>
<evidence type="ECO:0000313" key="2">
    <source>
        <dbReference type="Proteomes" id="UP001501243"/>
    </source>
</evidence>
<proteinExistence type="predicted"/>
<dbReference type="Proteomes" id="UP001501243">
    <property type="component" value="Unassembled WGS sequence"/>
</dbReference>
<organism evidence="1 2">
    <name type="scientific">Hymenobacter ginsengisoli</name>
    <dbReference type="NCBI Taxonomy" id="1051626"/>
    <lineage>
        <taxon>Bacteria</taxon>
        <taxon>Pseudomonadati</taxon>
        <taxon>Bacteroidota</taxon>
        <taxon>Cytophagia</taxon>
        <taxon>Cytophagales</taxon>
        <taxon>Hymenobacteraceae</taxon>
        <taxon>Hymenobacter</taxon>
    </lineage>
</organism>
<comment type="caution">
    <text evidence="1">The sequence shown here is derived from an EMBL/GenBank/DDBJ whole genome shotgun (WGS) entry which is preliminary data.</text>
</comment>